<sequence length="91" mass="10225">MKSSFLGAIIIAIGVINNVSAVQYVDKETFKYYQNKCHDTPFEKCDTVGYCIPDQAYNGDLKLVQNCLIDFKKYDVSGSPPAGMVRDEIDY</sequence>
<proteinExistence type="predicted"/>
<evidence type="ECO:0008006" key="4">
    <source>
        <dbReference type="Google" id="ProtNLM"/>
    </source>
</evidence>
<comment type="caution">
    <text evidence="2">The sequence shown here is derived from an EMBL/GenBank/DDBJ whole genome shotgun (WGS) entry which is preliminary data.</text>
</comment>
<dbReference type="GeneID" id="83218865"/>
<feature type="signal peptide" evidence="1">
    <location>
        <begin position="1"/>
        <end position="21"/>
    </location>
</feature>
<protein>
    <recommendedName>
        <fullName evidence="4">Secreted protein</fullName>
    </recommendedName>
</protein>
<organism evidence="2 3">
    <name type="scientific">Lichtheimia ornata</name>
    <dbReference type="NCBI Taxonomy" id="688661"/>
    <lineage>
        <taxon>Eukaryota</taxon>
        <taxon>Fungi</taxon>
        <taxon>Fungi incertae sedis</taxon>
        <taxon>Mucoromycota</taxon>
        <taxon>Mucoromycotina</taxon>
        <taxon>Mucoromycetes</taxon>
        <taxon>Mucorales</taxon>
        <taxon>Lichtheimiaceae</taxon>
        <taxon>Lichtheimia</taxon>
    </lineage>
</organism>
<gene>
    <name evidence="2" type="ORF">O0I10_011464</name>
</gene>
<accession>A0AAD7XQF7</accession>
<evidence type="ECO:0000313" key="3">
    <source>
        <dbReference type="Proteomes" id="UP001234581"/>
    </source>
</evidence>
<reference evidence="2 3" key="1">
    <citation type="submission" date="2023-03" db="EMBL/GenBank/DDBJ databases">
        <title>Genome sequence of Lichtheimia ornata CBS 291.66.</title>
        <authorList>
            <person name="Mohabir J.T."/>
            <person name="Shea T.P."/>
            <person name="Kurbessoian T."/>
            <person name="Berby B."/>
            <person name="Fontaine J."/>
            <person name="Livny J."/>
            <person name="Gnirke A."/>
            <person name="Stajich J.E."/>
            <person name="Cuomo C.A."/>
        </authorList>
    </citation>
    <scope>NUCLEOTIDE SEQUENCE [LARGE SCALE GENOMIC DNA]</scope>
    <source>
        <strain evidence="2">CBS 291.66</strain>
    </source>
</reference>
<name>A0AAD7XQF7_9FUNG</name>
<dbReference type="RefSeq" id="XP_058337778.1">
    <property type="nucleotide sequence ID" value="XM_058491431.1"/>
</dbReference>
<keyword evidence="1" id="KW-0732">Signal</keyword>
<feature type="chain" id="PRO_5042098098" description="Secreted protein" evidence="1">
    <location>
        <begin position="22"/>
        <end position="91"/>
    </location>
</feature>
<keyword evidence="3" id="KW-1185">Reference proteome</keyword>
<dbReference type="EMBL" id="JARTCD010000091">
    <property type="protein sequence ID" value="KAJ8652864.1"/>
    <property type="molecule type" value="Genomic_DNA"/>
</dbReference>
<evidence type="ECO:0000313" key="2">
    <source>
        <dbReference type="EMBL" id="KAJ8652864.1"/>
    </source>
</evidence>
<dbReference type="Proteomes" id="UP001234581">
    <property type="component" value="Unassembled WGS sequence"/>
</dbReference>
<evidence type="ECO:0000256" key="1">
    <source>
        <dbReference type="SAM" id="SignalP"/>
    </source>
</evidence>
<dbReference type="AlphaFoldDB" id="A0AAD7XQF7"/>